<name>A0A6L2QCL4_COPFO</name>
<evidence type="ECO:0000313" key="6">
    <source>
        <dbReference type="Proteomes" id="UP000502823"/>
    </source>
</evidence>
<dbReference type="InterPro" id="IPR013217">
    <property type="entry name" value="Methyltransf_12"/>
</dbReference>
<dbReference type="AlphaFoldDB" id="A0A6L2QCL4"/>
<comment type="similarity">
    <text evidence="1">Belongs to the methyltransferase superfamily. METL family.</text>
</comment>
<dbReference type="Pfam" id="PF08242">
    <property type="entry name" value="Methyltransf_12"/>
    <property type="match status" value="1"/>
</dbReference>
<dbReference type="Gene3D" id="3.40.50.150">
    <property type="entry name" value="Vaccinia Virus protein VP39"/>
    <property type="match status" value="1"/>
</dbReference>
<dbReference type="EMBL" id="BLKM01001159">
    <property type="protein sequence ID" value="GFG39777.1"/>
    <property type="molecule type" value="Genomic_DNA"/>
</dbReference>
<dbReference type="InterPro" id="IPR026113">
    <property type="entry name" value="METTL2/6/8-like"/>
</dbReference>
<proteinExistence type="inferred from homology"/>
<dbReference type="OrthoDB" id="417697at2759"/>
<dbReference type="PANTHER" id="PTHR22809:SF11">
    <property type="entry name" value="TRNA N(3)-METHYLCYTIDINE METHYLTRANSFERASE METTL2"/>
    <property type="match status" value="1"/>
</dbReference>
<dbReference type="GO" id="GO:0052735">
    <property type="term" value="F:tRNA (cytidine-3-)-methyltransferase activity"/>
    <property type="evidence" value="ECO:0007669"/>
    <property type="project" value="TreeGrafter"/>
</dbReference>
<organism evidence="5 6">
    <name type="scientific">Coptotermes formosanus</name>
    <name type="common">Formosan subterranean termite</name>
    <dbReference type="NCBI Taxonomy" id="36987"/>
    <lineage>
        <taxon>Eukaryota</taxon>
        <taxon>Metazoa</taxon>
        <taxon>Ecdysozoa</taxon>
        <taxon>Arthropoda</taxon>
        <taxon>Hexapoda</taxon>
        <taxon>Insecta</taxon>
        <taxon>Pterygota</taxon>
        <taxon>Neoptera</taxon>
        <taxon>Polyneoptera</taxon>
        <taxon>Dictyoptera</taxon>
        <taxon>Blattodea</taxon>
        <taxon>Blattoidea</taxon>
        <taxon>Termitoidae</taxon>
        <taxon>Rhinotermitidae</taxon>
        <taxon>Coptotermes</taxon>
    </lineage>
</organism>
<comment type="caution">
    <text evidence="5">The sequence shown here is derived from an EMBL/GenBank/DDBJ whole genome shotgun (WGS) entry which is preliminary data.</text>
</comment>
<dbReference type="PANTHER" id="PTHR22809">
    <property type="entry name" value="METHYLTRANSFERASE-RELATED"/>
    <property type="match status" value="1"/>
</dbReference>
<dbReference type="FunCoup" id="A0A6L2QCL4">
    <property type="interactions" value="723"/>
</dbReference>
<evidence type="ECO:0000313" key="5">
    <source>
        <dbReference type="EMBL" id="GFG39777.1"/>
    </source>
</evidence>
<feature type="domain" description="Methyltransferase type 12" evidence="4">
    <location>
        <begin position="218"/>
        <end position="321"/>
    </location>
</feature>
<protein>
    <recommendedName>
        <fullName evidence="4">Methyltransferase type 12 domain-containing protein</fullName>
    </recommendedName>
</protein>
<gene>
    <name evidence="5" type="ORF">Cfor_01491</name>
</gene>
<keyword evidence="3" id="KW-0808">Transferase</keyword>
<dbReference type="CDD" id="cd02440">
    <property type="entry name" value="AdoMet_MTases"/>
    <property type="match status" value="1"/>
</dbReference>
<evidence type="ECO:0000256" key="1">
    <source>
        <dbReference type="ARBA" id="ARBA00009725"/>
    </source>
</evidence>
<accession>A0A6L2QCL4</accession>
<reference evidence="6" key="1">
    <citation type="submission" date="2020-01" db="EMBL/GenBank/DDBJ databases">
        <title>Draft genome sequence of the Termite Coptotermes fromosanus.</title>
        <authorList>
            <person name="Itakura S."/>
            <person name="Yosikawa Y."/>
            <person name="Umezawa K."/>
        </authorList>
    </citation>
    <scope>NUCLEOTIDE SEQUENCE [LARGE SCALE GENOMIC DNA]</scope>
</reference>
<dbReference type="GO" id="GO:0032259">
    <property type="term" value="P:methylation"/>
    <property type="evidence" value="ECO:0007669"/>
    <property type="project" value="UniProtKB-KW"/>
</dbReference>
<dbReference type="Proteomes" id="UP000502823">
    <property type="component" value="Unassembled WGS sequence"/>
</dbReference>
<dbReference type="InterPro" id="IPR029063">
    <property type="entry name" value="SAM-dependent_MTases_sf"/>
</dbReference>
<sequence length="457" mass="53156">MANTDEQRNECDRKPQFGNRFLKDDDNVFQHNAWRTDKFASWTTCHFNAKCHTRFRKKPQHGSRYLTNSERMFEFNVWDNVEWDERQKELAKCKVTENSSVLASQDDQEKYEVRANKYWDAFYSIHQNRFFKDRHWLFTEFPELAPDSKCVNVQKEQEMGRPEDSLNSVAGGSAVDNDAEDSKVHICENMQDEVKRCSDHFENILKTDSEKKGATTILEIGCGVGNSVFPILQYNADPDLFVFCCDFSSTAIQILQDNSEYDRKRCQAFVCDVTAEDWQPPFLPNSLDIAIMIFVLSAIHPDRMAHVVTQVYKYLRPGGLLVFRDYGRYDMAQLRFKKGHCLSDNFYVRGDGTRVYFFTQVSGIVCRVKGQTREGTVQNGLLMAIMLSDPISICYVRHHSEADLVLYMNVSDEVKSLFEAAGFEEVQNLVDRRLQVNRGKLLTMYRVWIQAKYRKPC</sequence>
<keyword evidence="2" id="KW-0489">Methyltransferase</keyword>
<evidence type="ECO:0000259" key="4">
    <source>
        <dbReference type="Pfam" id="PF08242"/>
    </source>
</evidence>
<evidence type="ECO:0000256" key="2">
    <source>
        <dbReference type="ARBA" id="ARBA00022603"/>
    </source>
</evidence>
<dbReference type="SUPFAM" id="SSF53335">
    <property type="entry name" value="S-adenosyl-L-methionine-dependent methyltransferases"/>
    <property type="match status" value="1"/>
</dbReference>
<dbReference type="InParanoid" id="A0A6L2QCL4"/>
<evidence type="ECO:0000256" key="3">
    <source>
        <dbReference type="ARBA" id="ARBA00022679"/>
    </source>
</evidence>
<keyword evidence="6" id="KW-1185">Reference proteome</keyword>